<dbReference type="RefSeq" id="WP_366290008.1">
    <property type="nucleotide sequence ID" value="NZ_CP159992.1"/>
</dbReference>
<protein>
    <submittedName>
        <fullName evidence="1">Uncharacterized protein</fullName>
    </submittedName>
</protein>
<organism evidence="1">
    <name type="scientific">Paenibacillus sp. AN1007</name>
    <dbReference type="NCBI Taxonomy" id="3151385"/>
    <lineage>
        <taxon>Bacteria</taxon>
        <taxon>Bacillati</taxon>
        <taxon>Bacillota</taxon>
        <taxon>Bacilli</taxon>
        <taxon>Bacillales</taxon>
        <taxon>Paenibacillaceae</taxon>
        <taxon>Paenibacillus</taxon>
    </lineage>
</organism>
<name>A0AAU8N663_9BACL</name>
<proteinExistence type="predicted"/>
<evidence type="ECO:0000313" key="1">
    <source>
        <dbReference type="EMBL" id="XCP93297.1"/>
    </source>
</evidence>
<sequence>MALYVRRLHWRQQCLRSDASEAVTSEAAASCIDASVTATSGGLLDSAW</sequence>
<reference evidence="1" key="1">
    <citation type="submission" date="2024-05" db="EMBL/GenBank/DDBJ databases">
        <title>Draft genome assemblies of 36 bacteria isolated from hibernating arctic ground squirrels.</title>
        <authorList>
            <person name="McKee H."/>
            <person name="Mullen L."/>
            <person name="Drown D.M."/>
            <person name="Duddleston K.N."/>
        </authorList>
    </citation>
    <scope>NUCLEOTIDE SEQUENCE</scope>
    <source>
        <strain evidence="1">AN1007</strain>
    </source>
</reference>
<accession>A0AAU8N663</accession>
<gene>
    <name evidence="1" type="ORF">ABXS70_18930</name>
</gene>
<dbReference type="AlphaFoldDB" id="A0AAU8N663"/>
<dbReference type="EMBL" id="CP159992">
    <property type="protein sequence ID" value="XCP93297.1"/>
    <property type="molecule type" value="Genomic_DNA"/>
</dbReference>